<reference evidence="1" key="1">
    <citation type="submission" date="2019-03" db="EMBL/GenBank/DDBJ databases">
        <title>Single cell metagenomics reveals metabolic interactions within the superorganism composed of flagellate Streblomastix strix and complex community of Bacteroidetes bacteria on its surface.</title>
        <authorList>
            <person name="Treitli S.C."/>
            <person name="Kolisko M."/>
            <person name="Husnik F."/>
            <person name="Keeling P."/>
            <person name="Hampl V."/>
        </authorList>
    </citation>
    <scope>NUCLEOTIDE SEQUENCE</scope>
    <source>
        <strain evidence="1">STM</strain>
    </source>
</reference>
<dbReference type="EMBL" id="SNRY01000016">
    <property type="protein sequence ID" value="KAA6351230.1"/>
    <property type="molecule type" value="Genomic_DNA"/>
</dbReference>
<evidence type="ECO:0000313" key="1">
    <source>
        <dbReference type="EMBL" id="KAA6351230.1"/>
    </source>
</evidence>
<protein>
    <recommendedName>
        <fullName evidence="2">DUF1320 domain-containing protein</fullName>
    </recommendedName>
</protein>
<name>A0A5J4T158_9ZZZZ</name>
<dbReference type="InterPro" id="IPR009752">
    <property type="entry name" value="Phage_Mu_GpJ"/>
</dbReference>
<proteinExistence type="predicted"/>
<dbReference type="Pfam" id="PF07030">
    <property type="entry name" value="Phage_Mu_Gp36"/>
    <property type="match status" value="1"/>
</dbReference>
<organism evidence="1">
    <name type="scientific">termite gut metagenome</name>
    <dbReference type="NCBI Taxonomy" id="433724"/>
    <lineage>
        <taxon>unclassified sequences</taxon>
        <taxon>metagenomes</taxon>
        <taxon>organismal metagenomes</taxon>
    </lineage>
</organism>
<accession>A0A5J4T158</accession>
<comment type="caution">
    <text evidence="1">The sequence shown here is derived from an EMBL/GenBank/DDBJ whole genome shotgun (WGS) entry which is preliminary data.</text>
</comment>
<dbReference type="AlphaFoldDB" id="A0A5J4T158"/>
<sequence length="141" mass="16471">MSQFIEQADYDASVHREILDALTREDETIVEICEDRAIAEMRGYLSRRYDCNRIFSATGANRNQLILMMAIDIAVYHIFCIHNPQKISQIRKDRYDRAKEWLQQVANEDIGIDGAPLLPAEERQAKANFLIKSNRKRVNHY</sequence>
<evidence type="ECO:0008006" key="2">
    <source>
        <dbReference type="Google" id="ProtNLM"/>
    </source>
</evidence>
<gene>
    <name evidence="1" type="ORF">EZS27_001376</name>
</gene>